<evidence type="ECO:0008006" key="3">
    <source>
        <dbReference type="Google" id="ProtNLM"/>
    </source>
</evidence>
<accession>A0A7V8V2P2</accession>
<dbReference type="Gene3D" id="3.40.720.10">
    <property type="entry name" value="Alkaline Phosphatase, subunit A"/>
    <property type="match status" value="1"/>
</dbReference>
<gene>
    <name evidence="1" type="ORF">HOV93_09420</name>
</gene>
<dbReference type="SUPFAM" id="SSF53649">
    <property type="entry name" value="Alkaline phosphatase-like"/>
    <property type="match status" value="1"/>
</dbReference>
<dbReference type="InterPro" id="IPR017850">
    <property type="entry name" value="Alkaline_phosphatase_core_sf"/>
</dbReference>
<dbReference type="RefSeq" id="WP_207395274.1">
    <property type="nucleotide sequence ID" value="NZ_JABRWO010000002.1"/>
</dbReference>
<dbReference type="PANTHER" id="PTHR43737:SF1">
    <property type="entry name" value="DUF1501 DOMAIN-CONTAINING PROTEIN"/>
    <property type="match status" value="1"/>
</dbReference>
<keyword evidence="2" id="KW-1185">Reference proteome</keyword>
<evidence type="ECO:0000313" key="2">
    <source>
        <dbReference type="Proteomes" id="UP000551616"/>
    </source>
</evidence>
<comment type="caution">
    <text evidence="1">The sequence shown here is derived from an EMBL/GenBank/DDBJ whole genome shotgun (WGS) entry which is preliminary data.</text>
</comment>
<organism evidence="1 2">
    <name type="scientific">Bremerella alba</name>
    <dbReference type="NCBI Taxonomy" id="980252"/>
    <lineage>
        <taxon>Bacteria</taxon>
        <taxon>Pseudomonadati</taxon>
        <taxon>Planctomycetota</taxon>
        <taxon>Planctomycetia</taxon>
        <taxon>Pirellulales</taxon>
        <taxon>Pirellulaceae</taxon>
        <taxon>Bremerella</taxon>
    </lineage>
</organism>
<dbReference type="AlphaFoldDB" id="A0A7V8V2P2"/>
<protein>
    <recommendedName>
        <fullName evidence="3">DUF1501 domain-containing protein</fullName>
    </recommendedName>
</protein>
<dbReference type="InterPro" id="IPR006311">
    <property type="entry name" value="TAT_signal"/>
</dbReference>
<sequence length="468" mass="51418">MNSTSIPMSRRQALRGGLAACTTLGAGTKATGVLAANQETSIQHFPAKAKHVIVLYMSGGYSHVDTFDPKPKLEQLHDRSIGVEAEVSVTGMPKVDRYLKAASWKFRPNKHCGTEVSDLFPHMREIIHEAALIRSMNSDHRDHGEATLQLHTGSTSVAMPSFGAWLSFGLGSANPQLPSHVVLSEHRPYNGPQIWDANFLPASHSGVRILPGNEPLPYLKSLSPGVIRDFEFEMLSKLNQEHAQIRHDNGQLAGRMAAAQAARGLQDAAPEALDLSQETPETLKLYGSEPGDVTSYAAQCIMARRLVERGVRFVEIIDSVGSCSDNWDAAHRDIASHGKYAKRVDQPIAALIKDLKRTGLLDETLVVFCTEFGRTPWAQDGKGTKSRNHHPQAFSCWLAGGGVKPGIVHGQSDDIGNLVEHNMVHIHDFHATILRIMGLDHERLTYRHAGRDFRLTDVHGHIVEDILI</sequence>
<dbReference type="PROSITE" id="PS51318">
    <property type="entry name" value="TAT"/>
    <property type="match status" value="1"/>
</dbReference>
<name>A0A7V8V2P2_9BACT</name>
<dbReference type="InterPro" id="IPR010869">
    <property type="entry name" value="DUF1501"/>
</dbReference>
<dbReference type="Proteomes" id="UP000551616">
    <property type="component" value="Unassembled WGS sequence"/>
</dbReference>
<reference evidence="1 2" key="1">
    <citation type="submission" date="2020-05" db="EMBL/GenBank/DDBJ databases">
        <title>Bremerella alba sp. nov., a novel planctomycete isolated from the surface of the macroalga Fucus spiralis.</title>
        <authorList>
            <person name="Godinho O."/>
            <person name="Botelho R."/>
            <person name="Albuquerque L."/>
            <person name="Wiegand S."/>
            <person name="Da Costa M.S."/>
            <person name="Lobo-Da-Cunha A."/>
            <person name="Jogler C."/>
            <person name="Lage O.M."/>
        </authorList>
    </citation>
    <scope>NUCLEOTIDE SEQUENCE [LARGE SCALE GENOMIC DNA]</scope>
    <source>
        <strain evidence="1 2">FF15</strain>
    </source>
</reference>
<evidence type="ECO:0000313" key="1">
    <source>
        <dbReference type="EMBL" id="MBA2113790.1"/>
    </source>
</evidence>
<dbReference type="EMBL" id="JABRWO010000002">
    <property type="protein sequence ID" value="MBA2113790.1"/>
    <property type="molecule type" value="Genomic_DNA"/>
</dbReference>
<proteinExistence type="predicted"/>
<dbReference type="Pfam" id="PF07394">
    <property type="entry name" value="DUF1501"/>
    <property type="match status" value="1"/>
</dbReference>
<dbReference type="PANTHER" id="PTHR43737">
    <property type="entry name" value="BLL7424 PROTEIN"/>
    <property type="match status" value="1"/>
</dbReference>